<reference evidence="1 2" key="1">
    <citation type="journal article" date="2019" name="G3 (Bethesda)">
        <title>Sequencing of a Wild Apple (Malus baccata) Genome Unravels the Differences Between Cultivated and Wild Apple Species Regarding Disease Resistance and Cold Tolerance.</title>
        <authorList>
            <person name="Chen X."/>
        </authorList>
    </citation>
    <scope>NUCLEOTIDE SEQUENCE [LARGE SCALE GENOMIC DNA]</scope>
    <source>
        <strain evidence="2">cv. Shandingzi</strain>
        <tissue evidence="1">Leaves</tissue>
    </source>
</reference>
<sequence>MFMTLSMTVKKVQPNKYTIGGLLNDNPLGTITQSRNLIKSLDELGSPGLKPRCWFMFKFGKPNEY</sequence>
<evidence type="ECO:0000313" key="2">
    <source>
        <dbReference type="Proteomes" id="UP000315295"/>
    </source>
</evidence>
<name>A0A540LL14_MALBA</name>
<proteinExistence type="predicted"/>
<comment type="caution">
    <text evidence="1">The sequence shown here is derived from an EMBL/GenBank/DDBJ whole genome shotgun (WGS) entry which is preliminary data.</text>
</comment>
<keyword evidence="2" id="KW-1185">Reference proteome</keyword>
<protein>
    <submittedName>
        <fullName evidence="1">Uncharacterized protein</fullName>
    </submittedName>
</protein>
<accession>A0A540LL14</accession>
<dbReference type="Proteomes" id="UP000315295">
    <property type="component" value="Unassembled WGS sequence"/>
</dbReference>
<evidence type="ECO:0000313" key="1">
    <source>
        <dbReference type="EMBL" id="TQD87144.1"/>
    </source>
</evidence>
<organism evidence="1 2">
    <name type="scientific">Malus baccata</name>
    <name type="common">Siberian crab apple</name>
    <name type="synonym">Pyrus baccata</name>
    <dbReference type="NCBI Taxonomy" id="106549"/>
    <lineage>
        <taxon>Eukaryota</taxon>
        <taxon>Viridiplantae</taxon>
        <taxon>Streptophyta</taxon>
        <taxon>Embryophyta</taxon>
        <taxon>Tracheophyta</taxon>
        <taxon>Spermatophyta</taxon>
        <taxon>Magnoliopsida</taxon>
        <taxon>eudicotyledons</taxon>
        <taxon>Gunneridae</taxon>
        <taxon>Pentapetalae</taxon>
        <taxon>rosids</taxon>
        <taxon>fabids</taxon>
        <taxon>Rosales</taxon>
        <taxon>Rosaceae</taxon>
        <taxon>Amygdaloideae</taxon>
        <taxon>Maleae</taxon>
        <taxon>Malus</taxon>
    </lineage>
</organism>
<dbReference type="AlphaFoldDB" id="A0A540LL14"/>
<dbReference type="EMBL" id="VIEB01000546">
    <property type="protein sequence ID" value="TQD87144.1"/>
    <property type="molecule type" value="Genomic_DNA"/>
</dbReference>
<gene>
    <name evidence="1" type="ORF">C1H46_027284</name>
</gene>